<reference evidence="2" key="3">
    <citation type="submission" date="2022-06" db="UniProtKB">
        <authorList>
            <consortium name="EnsemblPlants"/>
        </authorList>
    </citation>
    <scope>IDENTIFICATION</scope>
</reference>
<evidence type="ECO:0000313" key="2">
    <source>
        <dbReference type="EnsemblPlants" id="TuG1812G0600003188.01.T01"/>
    </source>
</evidence>
<accession>A0A8R7UUC0</accession>
<organism evidence="2 3">
    <name type="scientific">Triticum urartu</name>
    <name type="common">Red wild einkorn</name>
    <name type="synonym">Crithodium urartu</name>
    <dbReference type="NCBI Taxonomy" id="4572"/>
    <lineage>
        <taxon>Eukaryota</taxon>
        <taxon>Viridiplantae</taxon>
        <taxon>Streptophyta</taxon>
        <taxon>Embryophyta</taxon>
        <taxon>Tracheophyta</taxon>
        <taxon>Spermatophyta</taxon>
        <taxon>Magnoliopsida</taxon>
        <taxon>Liliopsida</taxon>
        <taxon>Poales</taxon>
        <taxon>Poaceae</taxon>
        <taxon>BOP clade</taxon>
        <taxon>Pooideae</taxon>
        <taxon>Triticodae</taxon>
        <taxon>Triticeae</taxon>
        <taxon>Triticinae</taxon>
        <taxon>Triticum</taxon>
    </lineage>
</organism>
<feature type="compositionally biased region" description="Basic and acidic residues" evidence="1">
    <location>
        <begin position="11"/>
        <end position="32"/>
    </location>
</feature>
<protein>
    <submittedName>
        <fullName evidence="2">Uncharacterized protein</fullName>
    </submittedName>
</protein>
<keyword evidence="3" id="KW-1185">Reference proteome</keyword>
<evidence type="ECO:0000256" key="1">
    <source>
        <dbReference type="SAM" id="MobiDB-lite"/>
    </source>
</evidence>
<feature type="region of interest" description="Disordered" evidence="1">
    <location>
        <begin position="128"/>
        <end position="154"/>
    </location>
</feature>
<dbReference type="AlphaFoldDB" id="A0A8R7UUC0"/>
<reference evidence="2" key="2">
    <citation type="submission" date="2018-03" db="EMBL/GenBank/DDBJ databases">
        <title>The Triticum urartu genome reveals the dynamic nature of wheat genome evolution.</title>
        <authorList>
            <person name="Ling H."/>
            <person name="Ma B."/>
            <person name="Shi X."/>
            <person name="Liu H."/>
            <person name="Dong L."/>
            <person name="Sun H."/>
            <person name="Cao Y."/>
            <person name="Gao Q."/>
            <person name="Zheng S."/>
            <person name="Li Y."/>
            <person name="Yu Y."/>
            <person name="Du H."/>
            <person name="Qi M."/>
            <person name="Li Y."/>
            <person name="Yu H."/>
            <person name="Cui Y."/>
            <person name="Wang N."/>
            <person name="Chen C."/>
            <person name="Wu H."/>
            <person name="Zhao Y."/>
            <person name="Zhang J."/>
            <person name="Li Y."/>
            <person name="Zhou W."/>
            <person name="Zhang B."/>
            <person name="Hu W."/>
            <person name="Eijk M."/>
            <person name="Tang J."/>
            <person name="Witsenboer H."/>
            <person name="Zhao S."/>
            <person name="Li Z."/>
            <person name="Zhang A."/>
            <person name="Wang D."/>
            <person name="Liang C."/>
        </authorList>
    </citation>
    <scope>NUCLEOTIDE SEQUENCE [LARGE SCALE GENOMIC DNA]</scope>
    <source>
        <strain evidence="2">cv. G1812</strain>
    </source>
</reference>
<reference evidence="3" key="1">
    <citation type="journal article" date="2013" name="Nature">
        <title>Draft genome of the wheat A-genome progenitor Triticum urartu.</title>
        <authorList>
            <person name="Ling H.Q."/>
            <person name="Zhao S."/>
            <person name="Liu D."/>
            <person name="Wang J."/>
            <person name="Sun H."/>
            <person name="Zhang C."/>
            <person name="Fan H."/>
            <person name="Li D."/>
            <person name="Dong L."/>
            <person name="Tao Y."/>
            <person name="Gao C."/>
            <person name="Wu H."/>
            <person name="Li Y."/>
            <person name="Cui Y."/>
            <person name="Guo X."/>
            <person name="Zheng S."/>
            <person name="Wang B."/>
            <person name="Yu K."/>
            <person name="Liang Q."/>
            <person name="Yang W."/>
            <person name="Lou X."/>
            <person name="Chen J."/>
            <person name="Feng M."/>
            <person name="Jian J."/>
            <person name="Zhang X."/>
            <person name="Luo G."/>
            <person name="Jiang Y."/>
            <person name="Liu J."/>
            <person name="Wang Z."/>
            <person name="Sha Y."/>
            <person name="Zhang B."/>
            <person name="Wu H."/>
            <person name="Tang D."/>
            <person name="Shen Q."/>
            <person name="Xue P."/>
            <person name="Zou S."/>
            <person name="Wang X."/>
            <person name="Liu X."/>
            <person name="Wang F."/>
            <person name="Yang Y."/>
            <person name="An X."/>
            <person name="Dong Z."/>
            <person name="Zhang K."/>
            <person name="Zhang X."/>
            <person name="Luo M.C."/>
            <person name="Dvorak J."/>
            <person name="Tong Y."/>
            <person name="Wang J."/>
            <person name="Yang H."/>
            <person name="Li Z."/>
            <person name="Wang D."/>
            <person name="Zhang A."/>
            <person name="Wang J."/>
        </authorList>
    </citation>
    <scope>NUCLEOTIDE SEQUENCE</scope>
    <source>
        <strain evidence="3">cv. G1812</strain>
    </source>
</reference>
<sequence>MGARPGRALLHQRDVPADRRPAGLHDVRQARDRVHHPVAVAAPRLRPPPLRRGGLPPPRPRQVHGLRRGLRRAQPHAVAHVPARRGGAPEGDRAQGLRALHAQVPLPGARLHGVRVLDAVPGAVERDARRRAEVHGPAELVPGRAGPGVEPRRR</sequence>
<name>A0A8R7UUC0_TRIUA</name>
<evidence type="ECO:0000313" key="3">
    <source>
        <dbReference type="Proteomes" id="UP000015106"/>
    </source>
</evidence>
<dbReference type="Gramene" id="TuG1812G0600003188.01.T01">
    <property type="protein sequence ID" value="TuG1812G0600003188.01.T01"/>
    <property type="gene ID" value="TuG1812G0600003188.01"/>
</dbReference>
<dbReference type="EnsemblPlants" id="TuG1812G0600003188.01.T01">
    <property type="protein sequence ID" value="TuG1812G0600003188.01.T01"/>
    <property type="gene ID" value="TuG1812G0600003188.01"/>
</dbReference>
<feature type="region of interest" description="Disordered" evidence="1">
    <location>
        <begin position="1"/>
        <end position="94"/>
    </location>
</feature>
<feature type="compositionally biased region" description="Basic residues" evidence="1">
    <location>
        <begin position="61"/>
        <end position="74"/>
    </location>
</feature>
<feature type="compositionally biased region" description="Pro residues" evidence="1">
    <location>
        <begin position="45"/>
        <end position="60"/>
    </location>
</feature>
<dbReference type="Proteomes" id="UP000015106">
    <property type="component" value="Chromosome 6"/>
</dbReference>
<proteinExistence type="predicted"/>